<dbReference type="EMBL" id="JACCBB010000001">
    <property type="protein sequence ID" value="NYD23559.1"/>
    <property type="molecule type" value="Genomic_DNA"/>
</dbReference>
<name>A0A7Y9J1Y3_9ACTN</name>
<protein>
    <submittedName>
        <fullName evidence="1">Putative membrane protein</fullName>
    </submittedName>
</protein>
<dbReference type="RefSeq" id="WP_179753371.1">
    <property type="nucleotide sequence ID" value="NZ_BAAAGN010000016.1"/>
</dbReference>
<reference evidence="1 2" key="1">
    <citation type="submission" date="2020-07" db="EMBL/GenBank/DDBJ databases">
        <title>Sequencing the genomes of 1000 actinobacteria strains.</title>
        <authorList>
            <person name="Klenk H.-P."/>
        </authorList>
    </citation>
    <scope>NUCLEOTIDE SEQUENCE [LARGE SCALE GENOMIC DNA]</scope>
    <source>
        <strain evidence="1 2">DSM 7487</strain>
    </source>
</reference>
<organism evidence="1 2">
    <name type="scientific">Kineococcus aurantiacus</name>
    <dbReference type="NCBI Taxonomy" id="37633"/>
    <lineage>
        <taxon>Bacteria</taxon>
        <taxon>Bacillati</taxon>
        <taxon>Actinomycetota</taxon>
        <taxon>Actinomycetes</taxon>
        <taxon>Kineosporiales</taxon>
        <taxon>Kineosporiaceae</taxon>
        <taxon>Kineococcus</taxon>
    </lineage>
</organism>
<evidence type="ECO:0000313" key="1">
    <source>
        <dbReference type="EMBL" id="NYD23559.1"/>
    </source>
</evidence>
<proteinExistence type="predicted"/>
<gene>
    <name evidence="1" type="ORF">BJ968_003099</name>
</gene>
<dbReference type="AlphaFoldDB" id="A0A7Y9J1Y3"/>
<evidence type="ECO:0000313" key="2">
    <source>
        <dbReference type="Proteomes" id="UP000521922"/>
    </source>
</evidence>
<dbReference type="Proteomes" id="UP000521922">
    <property type="component" value="Unassembled WGS sequence"/>
</dbReference>
<comment type="caution">
    <text evidence="1">The sequence shown here is derived from an EMBL/GenBank/DDBJ whole genome shotgun (WGS) entry which is preliminary data.</text>
</comment>
<accession>A0A7Y9J1Y3</accession>
<sequence length="145" mass="14852">MRGSSDEGRIALLSLAFGLLATVLVLVVVSASAVHLQRTRLYAVADAAAADAADALDERSYYAQGVPGGTALLTDASVRGSVEEYVADHAGVAGVVVGAGTGTPDGQRADVELVVVTAPPFTAFVPARFARVRITARSSARAELR</sequence>
<keyword evidence="2" id="KW-1185">Reference proteome</keyword>